<dbReference type="RefSeq" id="WP_219874091.1">
    <property type="nucleotide sequence ID" value="NZ_JAHZIJ010000017.1"/>
</dbReference>
<name>A0ABS7DA69_9BACL</name>
<proteinExistence type="predicted"/>
<keyword evidence="2" id="KW-1185">Reference proteome</keyword>
<reference evidence="1 2" key="1">
    <citation type="submission" date="2021-07" db="EMBL/GenBank/DDBJ databases">
        <title>Paenibacillus radiodurans sp. nov., isolated from the southeastern edge of Tengger Desert.</title>
        <authorList>
            <person name="Zhang G."/>
        </authorList>
    </citation>
    <scope>NUCLEOTIDE SEQUENCE [LARGE SCALE GENOMIC DNA]</scope>
    <source>
        <strain evidence="1 2">DT7-4</strain>
    </source>
</reference>
<evidence type="ECO:0000313" key="2">
    <source>
        <dbReference type="Proteomes" id="UP000812277"/>
    </source>
</evidence>
<sequence>MPNDTALLFQFADAASAANASGVLRDLGYEPVVHQGGQVHIHLHGSDLTSALEIVQASGGTMVVHSSIEEAGGNMVLDEAYGMDAIPIPAHIVNEDWIAQEDALHNRDDDASNAEDCLPDGGTYSYFSGDVHT</sequence>
<gene>
    <name evidence="1" type="ORF">K0T92_19160</name>
</gene>
<organism evidence="1 2">
    <name type="scientific">Paenibacillus oenotherae</name>
    <dbReference type="NCBI Taxonomy" id="1435645"/>
    <lineage>
        <taxon>Bacteria</taxon>
        <taxon>Bacillati</taxon>
        <taxon>Bacillota</taxon>
        <taxon>Bacilli</taxon>
        <taxon>Bacillales</taxon>
        <taxon>Paenibacillaceae</taxon>
        <taxon>Paenibacillus</taxon>
    </lineage>
</organism>
<accession>A0ABS7DA69</accession>
<comment type="caution">
    <text evidence="1">The sequence shown here is derived from an EMBL/GenBank/DDBJ whole genome shotgun (WGS) entry which is preliminary data.</text>
</comment>
<protein>
    <submittedName>
        <fullName evidence="1">Uncharacterized protein</fullName>
    </submittedName>
</protein>
<evidence type="ECO:0000313" key="1">
    <source>
        <dbReference type="EMBL" id="MBW7476839.1"/>
    </source>
</evidence>
<dbReference type="Proteomes" id="UP000812277">
    <property type="component" value="Unassembled WGS sequence"/>
</dbReference>
<dbReference type="EMBL" id="JAHZIJ010000017">
    <property type="protein sequence ID" value="MBW7476839.1"/>
    <property type="molecule type" value="Genomic_DNA"/>
</dbReference>